<organism evidence="1 2">
    <name type="scientific">Paenibacillus donghaensis</name>
    <dbReference type="NCBI Taxonomy" id="414771"/>
    <lineage>
        <taxon>Bacteria</taxon>
        <taxon>Bacillati</taxon>
        <taxon>Bacillota</taxon>
        <taxon>Bacilli</taxon>
        <taxon>Bacillales</taxon>
        <taxon>Paenibacillaceae</taxon>
        <taxon>Paenibacillus</taxon>
    </lineage>
</organism>
<protein>
    <submittedName>
        <fullName evidence="1">Uncharacterized protein</fullName>
    </submittedName>
</protein>
<dbReference type="AlphaFoldDB" id="A0A2Z2KQC7"/>
<dbReference type="EMBL" id="CP021780">
    <property type="protein sequence ID" value="ASA26013.1"/>
    <property type="molecule type" value="Genomic_DNA"/>
</dbReference>
<gene>
    <name evidence="1" type="ORF">B9T62_38085</name>
</gene>
<sequence>MEWLHSYDKELQDVFAEARQRIAAFPEPLNTKGLAYLEQFNVFQTNSHKNYICYLLPFWFREGYGLSNRDTSQMAVGNVLIMLYFFLQDDLMDSSSASAQEILPLANLLYIQFLQIYMELFAAEPVFWSSFGRYITEWADSVSRENMADYFLTDQTGIARKASPLKLSSTAALLLSGQGDKAAEAECMLDTVLLTLQLLDDYEDWEEDLTEGSYNTLLAMVRNERGSSGSLPTSAEVREFIFTSGGLQRYMALAQTNQSKLATSSLNVPHLLAFHQALVSSLLQISAAIEEEKLRLKGGGLFYWLSKQQDL</sequence>
<dbReference type="RefSeq" id="WP_087919972.1">
    <property type="nucleotide sequence ID" value="NZ_CP021780.1"/>
</dbReference>
<dbReference type="InterPro" id="IPR008949">
    <property type="entry name" value="Isoprenoid_synthase_dom_sf"/>
</dbReference>
<evidence type="ECO:0000313" key="1">
    <source>
        <dbReference type="EMBL" id="ASA26013.1"/>
    </source>
</evidence>
<name>A0A2Z2KQC7_9BACL</name>
<dbReference type="Proteomes" id="UP000249890">
    <property type="component" value="Chromosome"/>
</dbReference>
<evidence type="ECO:0000313" key="2">
    <source>
        <dbReference type="Proteomes" id="UP000249890"/>
    </source>
</evidence>
<dbReference type="OrthoDB" id="2645648at2"/>
<accession>A0A2Z2KQC7</accession>
<reference evidence="1 2" key="1">
    <citation type="submission" date="2017-06" db="EMBL/GenBank/DDBJ databases">
        <title>Complete genome sequence of Paenibacillus donghaensis KCTC 13049T isolated from East Sea sediment, South Korea.</title>
        <authorList>
            <person name="Jung B.K."/>
            <person name="Hong S.-J."/>
            <person name="Shin J.-H."/>
        </authorList>
    </citation>
    <scope>NUCLEOTIDE SEQUENCE [LARGE SCALE GENOMIC DNA]</scope>
    <source>
        <strain evidence="1 2">KCTC 13049</strain>
    </source>
</reference>
<dbReference type="KEGG" id="pdh:B9T62_38085"/>
<keyword evidence="2" id="KW-1185">Reference proteome</keyword>
<proteinExistence type="predicted"/>
<dbReference type="SUPFAM" id="SSF48576">
    <property type="entry name" value="Terpenoid synthases"/>
    <property type="match status" value="1"/>
</dbReference>